<dbReference type="Proteomes" id="UP000002497">
    <property type="component" value="Unassembled WGS sequence"/>
</dbReference>
<protein>
    <submittedName>
        <fullName evidence="2">Predicted protein</fullName>
    </submittedName>
</protein>
<gene>
    <name evidence="2" type="ORF">CPSG_08585</name>
</gene>
<name>E9DF29_COCPS</name>
<reference evidence="3" key="1">
    <citation type="journal article" date="2010" name="Genome Res.">
        <title>Population genomic sequencing of Coccidioides fungi reveals recent hybridization and transposon control.</title>
        <authorList>
            <person name="Neafsey D.E."/>
            <person name="Barker B.M."/>
            <person name="Sharpton T.J."/>
            <person name="Stajich J.E."/>
            <person name="Park D.J."/>
            <person name="Whiston E."/>
            <person name="Hung C.-Y."/>
            <person name="McMahan C."/>
            <person name="White J."/>
            <person name="Sykes S."/>
            <person name="Heiman D."/>
            <person name="Young S."/>
            <person name="Zeng Q."/>
            <person name="Abouelleil A."/>
            <person name="Aftuck L."/>
            <person name="Bessette D."/>
            <person name="Brown A."/>
            <person name="FitzGerald M."/>
            <person name="Lui A."/>
            <person name="Macdonald J.P."/>
            <person name="Priest M."/>
            <person name="Orbach M.J."/>
            <person name="Galgiani J.N."/>
            <person name="Kirkland T.N."/>
            <person name="Cole G.T."/>
            <person name="Birren B.W."/>
            <person name="Henn M.R."/>
            <person name="Taylor J.W."/>
            <person name="Rounsley S.D."/>
        </authorList>
    </citation>
    <scope>NUCLEOTIDE SEQUENCE [LARGE SCALE GENOMIC DNA]</scope>
    <source>
        <strain evidence="3">RMSCC 757 / Silveira</strain>
    </source>
</reference>
<evidence type="ECO:0000256" key="1">
    <source>
        <dbReference type="SAM" id="MobiDB-lite"/>
    </source>
</evidence>
<evidence type="ECO:0000313" key="2">
    <source>
        <dbReference type="EMBL" id="EFW14927.1"/>
    </source>
</evidence>
<dbReference type="AlphaFoldDB" id="E9DF29"/>
<reference evidence="3" key="2">
    <citation type="submission" date="2010-03" db="EMBL/GenBank/DDBJ databases">
        <title>The genome sequence of Coccidioides posadasii strain Silveira.</title>
        <authorList>
            <consortium name="The Broad Institute Genome Sequencing Center for Infectious Disease"/>
            <person name="Neafsey D."/>
            <person name="Orbach M."/>
            <person name="Henn M.R."/>
            <person name="Cole G.T."/>
            <person name="Galgiani J."/>
            <person name="Gardner M.J."/>
            <person name="Kirkland T.N."/>
            <person name="Taylor J.W."/>
            <person name="Young S.K."/>
            <person name="Zeng Q."/>
            <person name="Koehrsen M."/>
            <person name="Alvarado L."/>
            <person name="Berlin A."/>
            <person name="Borenstein D."/>
            <person name="Chapman S.B."/>
            <person name="Chen Z."/>
            <person name="Engels R."/>
            <person name="Freedman E."/>
            <person name="Gellesch M."/>
            <person name="Goldberg J."/>
            <person name="Griggs A."/>
            <person name="Gujja S."/>
            <person name="Heilman E."/>
            <person name="Heiman D."/>
            <person name="Howarth C."/>
            <person name="Jen D."/>
            <person name="Larson L."/>
            <person name="Mehta T."/>
            <person name="Neiman D."/>
            <person name="Park D."/>
            <person name="Pearson M."/>
            <person name="Richards J."/>
            <person name="Roberts A."/>
            <person name="Saif S."/>
            <person name="Shea T."/>
            <person name="Shenoy N."/>
            <person name="Sisk P."/>
            <person name="Stolte C."/>
            <person name="Sykes S."/>
            <person name="Walk T."/>
            <person name="White J."/>
            <person name="Yandava C."/>
            <person name="Haas B."/>
            <person name="Nusbaum C."/>
            <person name="Birren B."/>
        </authorList>
    </citation>
    <scope>NUCLEOTIDE SEQUENCE [LARGE SCALE GENOMIC DNA]</scope>
    <source>
        <strain evidence="3">RMSCC 757 / Silveira</strain>
    </source>
</reference>
<evidence type="ECO:0000313" key="3">
    <source>
        <dbReference type="Proteomes" id="UP000002497"/>
    </source>
</evidence>
<sequence length="102" mass="11480">MPDPVTLKVANSCLGRGRSTGLFHAKLSRARTDPHPPDKRWCRTSQHVASEQRVSISLLAVGWRIFQQQPASQPTGQRDRRRNAAFSHHPEARTIAVEVLFT</sequence>
<dbReference type="HOGENOM" id="CLU_2277238_0_0_1"/>
<dbReference type="VEuPathDB" id="FungiDB:CPSG_08585"/>
<organism evidence="3">
    <name type="scientific">Coccidioides posadasii (strain RMSCC 757 / Silveira)</name>
    <name type="common">Valley fever fungus</name>
    <dbReference type="NCBI Taxonomy" id="443226"/>
    <lineage>
        <taxon>Eukaryota</taxon>
        <taxon>Fungi</taxon>
        <taxon>Dikarya</taxon>
        <taxon>Ascomycota</taxon>
        <taxon>Pezizomycotina</taxon>
        <taxon>Eurotiomycetes</taxon>
        <taxon>Eurotiomycetidae</taxon>
        <taxon>Onygenales</taxon>
        <taxon>Onygenaceae</taxon>
        <taxon>Coccidioides</taxon>
    </lineage>
</organism>
<proteinExistence type="predicted"/>
<feature type="region of interest" description="Disordered" evidence="1">
    <location>
        <begin position="69"/>
        <end position="89"/>
    </location>
</feature>
<keyword evidence="3" id="KW-1185">Reference proteome</keyword>
<accession>E9DF29</accession>
<dbReference type="EMBL" id="GL636503">
    <property type="protein sequence ID" value="EFW14927.1"/>
    <property type="molecule type" value="Genomic_DNA"/>
</dbReference>